<name>A0A285UTA4_9STAP</name>
<sequence length="88" mass="10574">MRISHDYTDLLSKFLLDLNNTEIVDDEYVYVTRGAEQSIYDITTNDVVRYKPVISYHLYLDKIEEDISYERIKVIHLMDELVTVNNWR</sequence>
<gene>
    <name evidence="1" type="ORF">SAMN05878391_2600</name>
</gene>
<reference evidence="2" key="1">
    <citation type="submission" date="2017-08" db="EMBL/GenBank/DDBJ databases">
        <authorList>
            <person name="Varghese N."/>
            <person name="Submissions S."/>
        </authorList>
    </citation>
    <scope>NUCLEOTIDE SEQUENCE [LARGE SCALE GENOMIC DNA]</scope>
    <source>
        <strain evidence="2">DSM 23173</strain>
    </source>
</reference>
<organism evidence="1 2">
    <name type="scientific">Salinicoccus kekensis</name>
    <dbReference type="NCBI Taxonomy" id="714307"/>
    <lineage>
        <taxon>Bacteria</taxon>
        <taxon>Bacillati</taxon>
        <taxon>Bacillota</taxon>
        <taxon>Bacilli</taxon>
        <taxon>Bacillales</taxon>
        <taxon>Staphylococcaceae</taxon>
        <taxon>Salinicoccus</taxon>
    </lineage>
</organism>
<dbReference type="Proteomes" id="UP000219412">
    <property type="component" value="Unassembled WGS sequence"/>
</dbReference>
<dbReference type="AlphaFoldDB" id="A0A285UTA4"/>
<proteinExistence type="predicted"/>
<dbReference type="EMBL" id="OBQF01000008">
    <property type="protein sequence ID" value="SOC45094.1"/>
    <property type="molecule type" value="Genomic_DNA"/>
</dbReference>
<accession>A0A285UTA4</accession>
<protein>
    <submittedName>
        <fullName evidence="1">Uncharacterized protein</fullName>
    </submittedName>
</protein>
<evidence type="ECO:0000313" key="2">
    <source>
        <dbReference type="Proteomes" id="UP000219412"/>
    </source>
</evidence>
<dbReference type="OrthoDB" id="2418174at2"/>
<dbReference type="RefSeq" id="WP_097042854.1">
    <property type="nucleotide sequence ID" value="NZ_OBQF01000008.1"/>
</dbReference>
<evidence type="ECO:0000313" key="1">
    <source>
        <dbReference type="EMBL" id="SOC45094.1"/>
    </source>
</evidence>
<keyword evidence="2" id="KW-1185">Reference proteome</keyword>